<name>A0A9N9K029_9GLOM</name>
<dbReference type="Proteomes" id="UP000789405">
    <property type="component" value="Unassembled WGS sequence"/>
</dbReference>
<reference evidence="2" key="1">
    <citation type="submission" date="2021-06" db="EMBL/GenBank/DDBJ databases">
        <authorList>
            <person name="Kallberg Y."/>
            <person name="Tangrot J."/>
            <person name="Rosling A."/>
        </authorList>
    </citation>
    <scope>NUCLEOTIDE SEQUENCE</scope>
    <source>
        <strain evidence="2">MA453B</strain>
    </source>
</reference>
<organism evidence="2 3">
    <name type="scientific">Dentiscutata erythropus</name>
    <dbReference type="NCBI Taxonomy" id="1348616"/>
    <lineage>
        <taxon>Eukaryota</taxon>
        <taxon>Fungi</taxon>
        <taxon>Fungi incertae sedis</taxon>
        <taxon>Mucoromycota</taxon>
        <taxon>Glomeromycotina</taxon>
        <taxon>Glomeromycetes</taxon>
        <taxon>Diversisporales</taxon>
        <taxon>Gigasporaceae</taxon>
        <taxon>Dentiscutata</taxon>
    </lineage>
</organism>
<evidence type="ECO:0000313" key="3">
    <source>
        <dbReference type="Proteomes" id="UP000789405"/>
    </source>
</evidence>
<keyword evidence="1" id="KW-0812">Transmembrane</keyword>
<dbReference type="OrthoDB" id="8954335at2759"/>
<sequence length="76" mass="8529">YNCVKLEILEHTTELESKVAKIVDFVPLVGTAYKLISSGVYFVLRKPNLAKRRFMEGTSDLSKILSKIAVKLLTNS</sequence>
<evidence type="ECO:0000256" key="1">
    <source>
        <dbReference type="SAM" id="Phobius"/>
    </source>
</evidence>
<evidence type="ECO:0000313" key="2">
    <source>
        <dbReference type="EMBL" id="CAG8805232.1"/>
    </source>
</evidence>
<accession>A0A9N9K029</accession>
<gene>
    <name evidence="2" type="ORF">DERYTH_LOCUS24245</name>
</gene>
<keyword evidence="1" id="KW-0472">Membrane</keyword>
<dbReference type="AlphaFoldDB" id="A0A9N9K029"/>
<dbReference type="EMBL" id="CAJVPY010039898">
    <property type="protein sequence ID" value="CAG8805232.1"/>
    <property type="molecule type" value="Genomic_DNA"/>
</dbReference>
<keyword evidence="3" id="KW-1185">Reference proteome</keyword>
<keyword evidence="1" id="KW-1133">Transmembrane helix</keyword>
<protein>
    <submittedName>
        <fullName evidence="2">27759_t:CDS:1</fullName>
    </submittedName>
</protein>
<feature type="transmembrane region" description="Helical" evidence="1">
    <location>
        <begin position="25"/>
        <end position="44"/>
    </location>
</feature>
<comment type="caution">
    <text evidence="2">The sequence shown here is derived from an EMBL/GenBank/DDBJ whole genome shotgun (WGS) entry which is preliminary data.</text>
</comment>
<proteinExistence type="predicted"/>
<feature type="non-terminal residue" evidence="2">
    <location>
        <position position="1"/>
    </location>
</feature>